<sequence>MDFFSAVGWNGTVSLLWGAGVTLLLTIIAVIGGTLIGTVLGLIRGISGPVIALPVVFVTDALKSVPLIIQLILANSAQAAFRLGMNPFMVSCAVLILYTAAYQSEIVAGGYREVPANLRRASRSLGLTFWQDVTYIVFPLATRLVFPAWIGLVLGVMKDTALVYSIGVIELMRSGQIIITRIQEPIIILTIVGVLYYLLSLPIAWAGGRVQQRWVRND</sequence>
<feature type="transmembrane region" description="Helical" evidence="9">
    <location>
        <begin position="50"/>
        <end position="73"/>
    </location>
</feature>
<protein>
    <submittedName>
        <fullName evidence="11">Amino acid ABC transporter permease protein</fullName>
    </submittedName>
</protein>
<comment type="caution">
    <text evidence="11">The sequence shown here is derived from an EMBL/GenBank/DDBJ whole genome shotgun (WGS) entry which is preliminary data.</text>
</comment>
<dbReference type="NCBIfam" id="TIGR01726">
    <property type="entry name" value="HEQRo_perm_3TM"/>
    <property type="match status" value="1"/>
</dbReference>
<comment type="subcellular location">
    <subcellularLocation>
        <location evidence="1">Cell inner membrane</location>
        <topology evidence="1">Multi-pass membrane protein</topology>
    </subcellularLocation>
    <subcellularLocation>
        <location evidence="9">Cell membrane</location>
        <topology evidence="9">Multi-pass membrane protein</topology>
    </subcellularLocation>
</comment>
<dbReference type="AlphaFoldDB" id="A0A1S7UAE8"/>
<evidence type="ECO:0000256" key="7">
    <source>
        <dbReference type="ARBA" id="ARBA00022989"/>
    </source>
</evidence>
<keyword evidence="3 9" id="KW-0813">Transport</keyword>
<organism evidence="11 12">
    <name type="scientific">Agrobacterium deltaense NCPPB 1641</name>
    <dbReference type="NCBI Taxonomy" id="1183425"/>
    <lineage>
        <taxon>Bacteria</taxon>
        <taxon>Pseudomonadati</taxon>
        <taxon>Pseudomonadota</taxon>
        <taxon>Alphaproteobacteria</taxon>
        <taxon>Hyphomicrobiales</taxon>
        <taxon>Rhizobiaceae</taxon>
        <taxon>Rhizobium/Agrobacterium group</taxon>
        <taxon>Agrobacterium</taxon>
    </lineage>
</organism>
<evidence type="ECO:0000256" key="3">
    <source>
        <dbReference type="ARBA" id="ARBA00022448"/>
    </source>
</evidence>
<evidence type="ECO:0000256" key="1">
    <source>
        <dbReference type="ARBA" id="ARBA00004429"/>
    </source>
</evidence>
<evidence type="ECO:0000256" key="5">
    <source>
        <dbReference type="ARBA" id="ARBA00022692"/>
    </source>
</evidence>
<dbReference type="Pfam" id="PF00528">
    <property type="entry name" value="BPD_transp_1"/>
    <property type="match status" value="1"/>
</dbReference>
<dbReference type="Proteomes" id="UP000192140">
    <property type="component" value="Unassembled WGS sequence"/>
</dbReference>
<evidence type="ECO:0000259" key="10">
    <source>
        <dbReference type="PROSITE" id="PS50928"/>
    </source>
</evidence>
<proteinExistence type="inferred from homology"/>
<dbReference type="InterPro" id="IPR010065">
    <property type="entry name" value="AA_ABC_transptr_permease_3TM"/>
</dbReference>
<keyword evidence="4" id="KW-1003">Cell membrane</keyword>
<evidence type="ECO:0000256" key="2">
    <source>
        <dbReference type="ARBA" id="ARBA00010072"/>
    </source>
</evidence>
<gene>
    <name evidence="11" type="ORF">AGR7A_pAt20272</name>
</gene>
<keyword evidence="12" id="KW-1185">Reference proteome</keyword>
<dbReference type="GO" id="GO:0015184">
    <property type="term" value="F:L-cystine transmembrane transporter activity"/>
    <property type="evidence" value="ECO:0007669"/>
    <property type="project" value="TreeGrafter"/>
</dbReference>
<evidence type="ECO:0000313" key="11">
    <source>
        <dbReference type="EMBL" id="CVI63541.1"/>
    </source>
</evidence>
<feature type="transmembrane region" description="Helical" evidence="9">
    <location>
        <begin position="186"/>
        <end position="208"/>
    </location>
</feature>
<evidence type="ECO:0000256" key="6">
    <source>
        <dbReference type="ARBA" id="ARBA00022970"/>
    </source>
</evidence>
<dbReference type="Gene3D" id="1.10.3720.10">
    <property type="entry name" value="MetI-like"/>
    <property type="match status" value="1"/>
</dbReference>
<feature type="transmembrane region" description="Helical" evidence="9">
    <location>
        <begin position="144"/>
        <end position="166"/>
    </location>
</feature>
<dbReference type="PANTHER" id="PTHR30614">
    <property type="entry name" value="MEMBRANE COMPONENT OF AMINO ACID ABC TRANSPORTER"/>
    <property type="match status" value="1"/>
</dbReference>
<dbReference type="PANTHER" id="PTHR30614:SF0">
    <property type="entry name" value="L-CYSTINE TRANSPORT SYSTEM PERMEASE PROTEIN TCYL"/>
    <property type="match status" value="1"/>
</dbReference>
<dbReference type="SUPFAM" id="SSF161098">
    <property type="entry name" value="MetI-like"/>
    <property type="match status" value="1"/>
</dbReference>
<comment type="similarity">
    <text evidence="2">Belongs to the binding-protein-dependent transport system permease family. HisMQ subfamily.</text>
</comment>
<evidence type="ECO:0000313" key="12">
    <source>
        <dbReference type="Proteomes" id="UP000192140"/>
    </source>
</evidence>
<evidence type="ECO:0000256" key="4">
    <source>
        <dbReference type="ARBA" id="ARBA00022475"/>
    </source>
</evidence>
<keyword evidence="5 9" id="KW-0812">Transmembrane</keyword>
<dbReference type="InterPro" id="IPR000515">
    <property type="entry name" value="MetI-like"/>
</dbReference>
<name>A0A1S7UAE8_9HYPH</name>
<dbReference type="PROSITE" id="PS50928">
    <property type="entry name" value="ABC_TM1"/>
    <property type="match status" value="1"/>
</dbReference>
<dbReference type="EMBL" id="FCNP01000049">
    <property type="protein sequence ID" value="CVI63541.1"/>
    <property type="molecule type" value="Genomic_DNA"/>
</dbReference>
<feature type="transmembrane region" description="Helical" evidence="9">
    <location>
        <begin position="15"/>
        <end position="43"/>
    </location>
</feature>
<feature type="transmembrane region" description="Helical" evidence="9">
    <location>
        <begin position="79"/>
        <end position="100"/>
    </location>
</feature>
<evidence type="ECO:0000256" key="8">
    <source>
        <dbReference type="ARBA" id="ARBA00023136"/>
    </source>
</evidence>
<dbReference type="InterPro" id="IPR035906">
    <property type="entry name" value="MetI-like_sf"/>
</dbReference>
<keyword evidence="7 9" id="KW-1133">Transmembrane helix</keyword>
<feature type="domain" description="ABC transmembrane type-1" evidence="10">
    <location>
        <begin position="19"/>
        <end position="207"/>
    </location>
</feature>
<dbReference type="CDD" id="cd06261">
    <property type="entry name" value="TM_PBP2"/>
    <property type="match status" value="1"/>
</dbReference>
<keyword evidence="8 9" id="KW-0472">Membrane</keyword>
<accession>A0A1S7UAE8</accession>
<keyword evidence="6" id="KW-0029">Amino-acid transport</keyword>
<evidence type="ECO:0000256" key="9">
    <source>
        <dbReference type="RuleBase" id="RU363032"/>
    </source>
</evidence>
<reference evidence="11" key="1">
    <citation type="submission" date="2016-01" db="EMBL/GenBank/DDBJ databases">
        <authorList>
            <person name="Regsiter A."/>
            <person name="william w."/>
        </authorList>
    </citation>
    <scope>NUCLEOTIDE SEQUENCE</scope>
    <source>
        <strain evidence="11">NCPPB 1641</strain>
    </source>
</reference>
<dbReference type="InterPro" id="IPR043429">
    <property type="entry name" value="ArtM/GltK/GlnP/TcyL/YhdX-like"/>
</dbReference>
<dbReference type="GO" id="GO:0043190">
    <property type="term" value="C:ATP-binding cassette (ABC) transporter complex"/>
    <property type="evidence" value="ECO:0007669"/>
    <property type="project" value="InterPro"/>
</dbReference>